<dbReference type="PANTHER" id="PTHR10778">
    <property type="entry name" value="SOLUTE CARRIER FAMILY 35 MEMBER B"/>
    <property type="match status" value="1"/>
</dbReference>
<dbReference type="InterPro" id="IPR013657">
    <property type="entry name" value="SCL35B1-4/HUT1"/>
</dbReference>
<evidence type="ECO:0000256" key="1">
    <source>
        <dbReference type="ARBA" id="ARBA00004477"/>
    </source>
</evidence>
<dbReference type="GO" id="GO:0005460">
    <property type="term" value="F:UDP-glucose transmembrane transporter activity"/>
    <property type="evidence" value="ECO:0007669"/>
    <property type="project" value="TreeGrafter"/>
</dbReference>
<organism evidence="11 12">
    <name type="scientific">Torulaspora globosa</name>
    <dbReference type="NCBI Taxonomy" id="48254"/>
    <lineage>
        <taxon>Eukaryota</taxon>
        <taxon>Fungi</taxon>
        <taxon>Dikarya</taxon>
        <taxon>Ascomycota</taxon>
        <taxon>Saccharomycotina</taxon>
        <taxon>Saccharomycetes</taxon>
        <taxon>Saccharomycetales</taxon>
        <taxon>Saccharomycetaceae</taxon>
        <taxon>Torulaspora</taxon>
    </lineage>
</organism>
<dbReference type="GO" id="GO:0005459">
    <property type="term" value="F:UDP-galactose transmembrane transporter activity"/>
    <property type="evidence" value="ECO:0007669"/>
    <property type="project" value="TreeGrafter"/>
</dbReference>
<comment type="subcellular location">
    <subcellularLocation>
        <location evidence="1">Endoplasmic reticulum membrane</location>
        <topology evidence="1">Multi-pass membrane protein</topology>
    </subcellularLocation>
</comment>
<feature type="transmembrane region" description="Helical" evidence="10">
    <location>
        <begin position="255"/>
        <end position="277"/>
    </location>
</feature>
<keyword evidence="5 10" id="KW-0812">Transmembrane</keyword>
<evidence type="ECO:0000256" key="10">
    <source>
        <dbReference type="SAM" id="Phobius"/>
    </source>
</evidence>
<feature type="transmembrane region" description="Helical" evidence="10">
    <location>
        <begin position="51"/>
        <end position="69"/>
    </location>
</feature>
<evidence type="ECO:0000256" key="4">
    <source>
        <dbReference type="ARBA" id="ARBA00022597"/>
    </source>
</evidence>
<keyword evidence="8 10" id="KW-0472">Membrane</keyword>
<dbReference type="Proteomes" id="UP000510647">
    <property type="component" value="Chromosome 6"/>
</dbReference>
<keyword evidence="12" id="KW-1185">Reference proteome</keyword>
<proteinExistence type="inferred from homology"/>
<dbReference type="PANTHER" id="PTHR10778:SF10">
    <property type="entry name" value="SOLUTE CARRIER FAMILY 35 MEMBER B1"/>
    <property type="match status" value="1"/>
</dbReference>
<accession>A0A7H9HVH1</accession>
<evidence type="ECO:0000256" key="2">
    <source>
        <dbReference type="ARBA" id="ARBA00010694"/>
    </source>
</evidence>
<feature type="transmembrane region" description="Helical" evidence="10">
    <location>
        <begin position="213"/>
        <end position="235"/>
    </location>
</feature>
<comment type="similarity">
    <text evidence="2">Belongs to the nucleotide-sugar transporter family. SLC35B subfamily.</text>
</comment>
<sequence>MRQGGVTGKSGIKFLFGASGIYASFVTWALVQEPLTTRVWPNSGERFRAPGVTALVQAVVAMLVGMGYMRWKRSGYGAVGLLKDYGKELAFISLMQSVSAPLAAFSLQYVDYLTYMLAKSCKMLPVLLVHLVIYRTPIQRGKKLVALVVTLGVTVFTLGGSQSKKLSRTGSSSVTGFGLLILSLFLDGMTNATQDEMLRNNREHQKVARDTTITGAHLMFALNLFMVLYNSFYLLVLDNAQLTQARILLAADPDISRYLITYAICGAVGQCFIFYTLEEYGSLVLVMITVTRKMISMLLSIAVFGKRVGVLQWLGIITVFGGISWEALSKRKTSQKKTQ</sequence>
<feature type="transmembrane region" description="Helical" evidence="10">
    <location>
        <begin position="284"/>
        <end position="304"/>
    </location>
</feature>
<evidence type="ECO:0000313" key="11">
    <source>
        <dbReference type="EMBL" id="QLQ81370.1"/>
    </source>
</evidence>
<dbReference type="GO" id="GO:0005789">
    <property type="term" value="C:endoplasmic reticulum membrane"/>
    <property type="evidence" value="ECO:0007669"/>
    <property type="project" value="UniProtKB-SubCell"/>
</dbReference>
<keyword evidence="7 10" id="KW-1133">Transmembrane helix</keyword>
<feature type="transmembrane region" description="Helical" evidence="10">
    <location>
        <begin position="144"/>
        <end position="162"/>
    </location>
</feature>
<evidence type="ECO:0000256" key="7">
    <source>
        <dbReference type="ARBA" id="ARBA00022989"/>
    </source>
</evidence>
<keyword evidence="4" id="KW-0762">Sugar transport</keyword>
<dbReference type="EMBL" id="CP059272">
    <property type="protein sequence ID" value="QLQ81370.1"/>
    <property type="molecule type" value="Genomic_DNA"/>
</dbReference>
<keyword evidence="3" id="KW-0813">Transport</keyword>
<dbReference type="AlphaFoldDB" id="A0A7H9HVH1"/>
<dbReference type="Pfam" id="PF08449">
    <property type="entry name" value="UAA"/>
    <property type="match status" value="1"/>
</dbReference>
<reference evidence="11 12" key="1">
    <citation type="submission" date="2020-06" db="EMBL/GenBank/DDBJ databases">
        <title>The yeast mating-type switching endonuclease HO is a domesticated member of an unorthodox homing genetic element family.</title>
        <authorList>
            <person name="Coughlan A.Y."/>
            <person name="Lombardi L."/>
            <person name="Braun-Galleani S."/>
            <person name="Martos A.R."/>
            <person name="Galeote V."/>
            <person name="Bigey F."/>
            <person name="Dequin S."/>
            <person name="Byrne K.P."/>
            <person name="Wolfe K.H."/>
        </authorList>
    </citation>
    <scope>NUCLEOTIDE SEQUENCE [LARGE SCALE GENOMIC DNA]</scope>
    <source>
        <strain evidence="11 12">CBS2947</strain>
    </source>
</reference>
<evidence type="ECO:0000256" key="3">
    <source>
        <dbReference type="ARBA" id="ARBA00022448"/>
    </source>
</evidence>
<evidence type="ECO:0000256" key="8">
    <source>
        <dbReference type="ARBA" id="ARBA00023136"/>
    </source>
</evidence>
<evidence type="ECO:0000256" key="9">
    <source>
        <dbReference type="ARBA" id="ARBA00041103"/>
    </source>
</evidence>
<evidence type="ECO:0000256" key="5">
    <source>
        <dbReference type="ARBA" id="ARBA00022692"/>
    </source>
</evidence>
<feature type="transmembrane region" description="Helical" evidence="10">
    <location>
        <begin position="12"/>
        <end position="31"/>
    </location>
</feature>
<feature type="transmembrane region" description="Helical" evidence="10">
    <location>
        <begin position="310"/>
        <end position="328"/>
    </location>
</feature>
<dbReference type="OrthoDB" id="1601at2759"/>
<dbReference type="SUPFAM" id="SSF103481">
    <property type="entry name" value="Multidrug resistance efflux transporter EmrE"/>
    <property type="match status" value="1"/>
</dbReference>
<keyword evidence="6" id="KW-0256">Endoplasmic reticulum</keyword>
<dbReference type="InterPro" id="IPR037185">
    <property type="entry name" value="EmrE-like"/>
</dbReference>
<protein>
    <recommendedName>
        <fullName evidence="9">UDP-galactose transporter homolog 1</fullName>
    </recommendedName>
</protein>
<evidence type="ECO:0000313" key="12">
    <source>
        <dbReference type="Proteomes" id="UP000510647"/>
    </source>
</evidence>
<gene>
    <name evidence="11" type="ORF">HG537_0F01310</name>
</gene>
<dbReference type="GO" id="GO:0000139">
    <property type="term" value="C:Golgi membrane"/>
    <property type="evidence" value="ECO:0007669"/>
    <property type="project" value="TreeGrafter"/>
</dbReference>
<feature type="transmembrane region" description="Helical" evidence="10">
    <location>
        <begin position="174"/>
        <end position="192"/>
    </location>
</feature>
<name>A0A7H9HVH1_9SACH</name>
<evidence type="ECO:0000256" key="6">
    <source>
        <dbReference type="ARBA" id="ARBA00022824"/>
    </source>
</evidence>